<proteinExistence type="predicted"/>
<feature type="compositionally biased region" description="Basic and acidic residues" evidence="1">
    <location>
        <begin position="24"/>
        <end position="35"/>
    </location>
</feature>
<keyword evidence="2" id="KW-1133">Transmembrane helix</keyword>
<evidence type="ECO:0000313" key="3">
    <source>
        <dbReference type="EMBL" id="TFK83934.1"/>
    </source>
</evidence>
<dbReference type="EMBL" id="ML211353">
    <property type="protein sequence ID" value="TFK83934.1"/>
    <property type="molecule type" value="Genomic_DNA"/>
</dbReference>
<keyword evidence="2" id="KW-0812">Transmembrane</keyword>
<reference evidence="3 4" key="1">
    <citation type="journal article" date="2019" name="Nat. Ecol. Evol.">
        <title>Megaphylogeny resolves global patterns of mushroom evolution.</title>
        <authorList>
            <person name="Varga T."/>
            <person name="Krizsan K."/>
            <person name="Foldi C."/>
            <person name="Dima B."/>
            <person name="Sanchez-Garcia M."/>
            <person name="Sanchez-Ramirez S."/>
            <person name="Szollosi G.J."/>
            <person name="Szarkandi J.G."/>
            <person name="Papp V."/>
            <person name="Albert L."/>
            <person name="Andreopoulos W."/>
            <person name="Angelini C."/>
            <person name="Antonin V."/>
            <person name="Barry K.W."/>
            <person name="Bougher N.L."/>
            <person name="Buchanan P."/>
            <person name="Buyck B."/>
            <person name="Bense V."/>
            <person name="Catcheside P."/>
            <person name="Chovatia M."/>
            <person name="Cooper J."/>
            <person name="Damon W."/>
            <person name="Desjardin D."/>
            <person name="Finy P."/>
            <person name="Geml J."/>
            <person name="Haridas S."/>
            <person name="Hughes K."/>
            <person name="Justo A."/>
            <person name="Karasinski D."/>
            <person name="Kautmanova I."/>
            <person name="Kiss B."/>
            <person name="Kocsube S."/>
            <person name="Kotiranta H."/>
            <person name="LaButti K.M."/>
            <person name="Lechner B.E."/>
            <person name="Liimatainen K."/>
            <person name="Lipzen A."/>
            <person name="Lukacs Z."/>
            <person name="Mihaltcheva S."/>
            <person name="Morgado L.N."/>
            <person name="Niskanen T."/>
            <person name="Noordeloos M.E."/>
            <person name="Ohm R.A."/>
            <person name="Ortiz-Santana B."/>
            <person name="Ovrebo C."/>
            <person name="Racz N."/>
            <person name="Riley R."/>
            <person name="Savchenko A."/>
            <person name="Shiryaev A."/>
            <person name="Soop K."/>
            <person name="Spirin V."/>
            <person name="Szebenyi C."/>
            <person name="Tomsovsky M."/>
            <person name="Tulloss R.E."/>
            <person name="Uehling J."/>
            <person name="Grigoriev I.V."/>
            <person name="Vagvolgyi C."/>
            <person name="Papp T."/>
            <person name="Martin F.M."/>
            <person name="Miettinen O."/>
            <person name="Hibbett D.S."/>
            <person name="Nagy L.G."/>
        </authorList>
    </citation>
    <scope>NUCLEOTIDE SEQUENCE [LARGE SCALE GENOMIC DNA]</scope>
    <source>
        <strain evidence="3 4">HHB13444</strain>
    </source>
</reference>
<name>A0A5C3P2R4_9APHY</name>
<keyword evidence="4" id="KW-1185">Reference proteome</keyword>
<feature type="transmembrane region" description="Helical" evidence="2">
    <location>
        <begin position="151"/>
        <end position="172"/>
    </location>
</feature>
<protein>
    <submittedName>
        <fullName evidence="3">Uncharacterized protein</fullName>
    </submittedName>
</protein>
<feature type="region of interest" description="Disordered" evidence="1">
    <location>
        <begin position="1"/>
        <end position="35"/>
    </location>
</feature>
<dbReference type="AlphaFoldDB" id="A0A5C3P2R4"/>
<evidence type="ECO:0000313" key="4">
    <source>
        <dbReference type="Proteomes" id="UP000308197"/>
    </source>
</evidence>
<feature type="transmembrane region" description="Helical" evidence="2">
    <location>
        <begin position="98"/>
        <end position="131"/>
    </location>
</feature>
<sequence length="284" mass="31599">MDTIEKEGLLSSADVESAATDIESGERSSSKGLMEKHPELSVKHDDIPTSTVSARTWTASPPIVRLVEFGHRMQRKAQLRFQEAYPHIIDRLKRFLKLCGLTFVIIFVVALASFIMALSHWFTIVIGHLVLRQTVPLSIDNAFYDMKLDNTMIFAALGAFIVNLPPFITFVLSIPFTFDRTVLEGSTAPANEFIKRITPKNRYALLLLKYAPRLSAAPIGCKVFWLLSAPYTPEEFALDPLHAFMAGVAGEVVLTTMGLIKNVVRKRFQKDAISDTATSSTLPL</sequence>
<evidence type="ECO:0000256" key="2">
    <source>
        <dbReference type="SAM" id="Phobius"/>
    </source>
</evidence>
<accession>A0A5C3P2R4</accession>
<keyword evidence="2" id="KW-0472">Membrane</keyword>
<gene>
    <name evidence="3" type="ORF">K466DRAFT_242092</name>
</gene>
<dbReference type="InParanoid" id="A0A5C3P2R4"/>
<feature type="transmembrane region" description="Helical" evidence="2">
    <location>
        <begin position="210"/>
        <end position="229"/>
    </location>
</feature>
<organism evidence="3 4">
    <name type="scientific">Polyporus arcularius HHB13444</name>
    <dbReference type="NCBI Taxonomy" id="1314778"/>
    <lineage>
        <taxon>Eukaryota</taxon>
        <taxon>Fungi</taxon>
        <taxon>Dikarya</taxon>
        <taxon>Basidiomycota</taxon>
        <taxon>Agaricomycotina</taxon>
        <taxon>Agaricomycetes</taxon>
        <taxon>Polyporales</taxon>
        <taxon>Polyporaceae</taxon>
        <taxon>Polyporus</taxon>
    </lineage>
</organism>
<feature type="transmembrane region" description="Helical" evidence="2">
    <location>
        <begin position="241"/>
        <end position="260"/>
    </location>
</feature>
<dbReference type="Proteomes" id="UP000308197">
    <property type="component" value="Unassembled WGS sequence"/>
</dbReference>
<evidence type="ECO:0000256" key="1">
    <source>
        <dbReference type="SAM" id="MobiDB-lite"/>
    </source>
</evidence>